<evidence type="ECO:0000256" key="1">
    <source>
        <dbReference type="ARBA" id="ARBA00005634"/>
    </source>
</evidence>
<feature type="region of interest" description="Disordered" evidence="2">
    <location>
        <begin position="1"/>
        <end position="92"/>
    </location>
</feature>
<comment type="similarity">
    <text evidence="1">Belongs to the peptidase M28 family. M28B subfamily.</text>
</comment>
<sequence>MPSEKTPFYDPVPPTYDEALATEGRRDYRRAPSRSSIDDQDAQHTEQQSLLHQADSFAGPSRAPQGYQPPTVETDDESSLFGSDSGTDDDDEATHVRREMQEIEIEEPSRSLSSIWSKRIGFSLSLPKWKWKWRLSLPRLRIQLPSGRSESTSNENNNENETNAGTRPWQWQWPQLTSMTMIIVFARLFALLVIIGFVYFLFASGFFSGFDTPLTRGMRFDSEDLKHFVQSSIDPLRMRASVLHYSHYAHIAGTEGDYATAVDVQSMFGRARLDSVQLDEYYAYVNYPRKDGRTVQIMDKNGEKAIWTAKLDEEERGGETAGRQTYSFHGLSKSGDVKGPLIYANYGSREDFQKLKDSGIDTTGAVALVRYNGSQRDDGLRVKAAELAGFSGCLIYSDPSDDGFIKGNPAPKGRFMPEDGVRRGSVSLRGWVMGDVLTPGWESKKKNQRVNIEDASGLVKIPSLPLAWRDAKILLQHLKGHGQKVPEEWKGSAQEMDEWWTGDKASPIVRLQNEQDEVERQRIWNVYGRIEGMEQSSKSIIIGNHRDTFAFGATQPHSGTAVMIELARVFGSLLSRGWRPLRTIEFMSWDAAEFNTIGSTEYVEEFIDSRALRANAYAYINLDDAVSGTEFKATGSPILERALIRAMERVMDPNGNATIKQQWDARQAKLDGVGGGSDFVPFQHVAGTSSIDLQFAGNPVLYGSSYDNFNLVEQVIDPNFVYHGLMGQVIGLLVLDLADRAILPFDLVGYARRLGHWAHDLEAWIHEQKGAKEEASKIPFGELKDAIELVKSNAEEFEKWELEWDRAMVLSNGFEANNLGQQRLLYNDKMAAFEASLLDLEFGGGIPNRTQFKHVAFGPQKWSTFDVAYFPAIRDTVEVGDWELAKLITTKTAGILRQAATVLQLGAP</sequence>
<dbReference type="CDD" id="cd08022">
    <property type="entry name" value="M28_PSMA_like"/>
    <property type="match status" value="1"/>
</dbReference>
<dbReference type="Proteomes" id="UP000027002">
    <property type="component" value="Chromosome 1"/>
</dbReference>
<keyword evidence="3" id="KW-1133">Transmembrane helix</keyword>
<dbReference type="Pfam" id="PF02225">
    <property type="entry name" value="PA"/>
    <property type="match status" value="1"/>
</dbReference>
<dbReference type="PANTHER" id="PTHR10404:SF71">
    <property type="entry name" value="CARBOXYPEPTIDASE TRE2, PUTATIVE (AFU_ORTHOLOGUE AFUA_3G10650)-RELATED"/>
    <property type="match status" value="1"/>
</dbReference>
<dbReference type="KEGG" id="uvi:66060895"/>
<feature type="compositionally biased region" description="Low complexity" evidence="2">
    <location>
        <begin position="149"/>
        <end position="163"/>
    </location>
</feature>
<keyword evidence="3" id="KW-0812">Transmembrane</keyword>
<dbReference type="Gene3D" id="3.50.30.30">
    <property type="match status" value="1"/>
</dbReference>
<feature type="region of interest" description="Disordered" evidence="2">
    <location>
        <begin position="146"/>
        <end position="166"/>
    </location>
</feature>
<dbReference type="InterPro" id="IPR007365">
    <property type="entry name" value="TFR-like_dimer_dom"/>
</dbReference>
<feature type="domain" description="Peptidase M28" evidence="6">
    <location>
        <begin position="525"/>
        <end position="710"/>
    </location>
</feature>
<dbReference type="InterPro" id="IPR007484">
    <property type="entry name" value="Peptidase_M28"/>
</dbReference>
<dbReference type="InterPro" id="IPR036757">
    <property type="entry name" value="TFR-like_dimer_dom_sf"/>
</dbReference>
<organism evidence="7 8">
    <name type="scientific">Ustilaginoidea virens</name>
    <name type="common">Rice false smut fungus</name>
    <name type="synonym">Villosiclava virens</name>
    <dbReference type="NCBI Taxonomy" id="1159556"/>
    <lineage>
        <taxon>Eukaryota</taxon>
        <taxon>Fungi</taxon>
        <taxon>Dikarya</taxon>
        <taxon>Ascomycota</taxon>
        <taxon>Pezizomycotina</taxon>
        <taxon>Sordariomycetes</taxon>
        <taxon>Hypocreomycetidae</taxon>
        <taxon>Hypocreales</taxon>
        <taxon>Clavicipitaceae</taxon>
        <taxon>Ustilaginoidea</taxon>
    </lineage>
</organism>
<dbReference type="Gene3D" id="3.40.630.10">
    <property type="entry name" value="Zn peptidases"/>
    <property type="match status" value="1"/>
</dbReference>
<feature type="domain" description="PA" evidence="4">
    <location>
        <begin position="337"/>
        <end position="406"/>
    </location>
</feature>
<dbReference type="SUPFAM" id="SSF47672">
    <property type="entry name" value="Transferrin receptor-like dimerisation domain"/>
    <property type="match status" value="1"/>
</dbReference>
<dbReference type="PANTHER" id="PTHR10404">
    <property type="entry name" value="N-ACETYLATED-ALPHA-LINKED ACIDIC DIPEPTIDASE"/>
    <property type="match status" value="1"/>
</dbReference>
<gene>
    <name evidence="7" type="ORF">UV8b_00117</name>
</gene>
<evidence type="ECO:0000259" key="5">
    <source>
        <dbReference type="Pfam" id="PF04253"/>
    </source>
</evidence>
<keyword evidence="8" id="KW-1185">Reference proteome</keyword>
<dbReference type="Gene3D" id="1.20.930.40">
    <property type="entry name" value="Transferrin receptor-like, dimerisation domain"/>
    <property type="match status" value="1"/>
</dbReference>
<dbReference type="SUPFAM" id="SSF53187">
    <property type="entry name" value="Zn-dependent exopeptidases"/>
    <property type="match status" value="1"/>
</dbReference>
<feature type="domain" description="Transferrin receptor-like dimerisation" evidence="5">
    <location>
        <begin position="780"/>
        <end position="904"/>
    </location>
</feature>
<dbReference type="InterPro" id="IPR046450">
    <property type="entry name" value="PA_dom_sf"/>
</dbReference>
<evidence type="ECO:0000259" key="6">
    <source>
        <dbReference type="Pfam" id="PF04389"/>
    </source>
</evidence>
<dbReference type="InterPro" id="IPR039373">
    <property type="entry name" value="Peptidase_M28B"/>
</dbReference>
<accession>A0A8E5ME19</accession>
<dbReference type="SUPFAM" id="SSF52025">
    <property type="entry name" value="PA domain"/>
    <property type="match status" value="1"/>
</dbReference>
<name>A0A8E5ME19_USTVR</name>
<evidence type="ECO:0000313" key="8">
    <source>
        <dbReference type="Proteomes" id="UP000027002"/>
    </source>
</evidence>
<dbReference type="Pfam" id="PF04253">
    <property type="entry name" value="TFR_dimer"/>
    <property type="match status" value="1"/>
</dbReference>
<dbReference type="CDD" id="cd02121">
    <property type="entry name" value="PA_GCPII_like"/>
    <property type="match status" value="1"/>
</dbReference>
<dbReference type="GO" id="GO:0004180">
    <property type="term" value="F:carboxypeptidase activity"/>
    <property type="evidence" value="ECO:0007669"/>
    <property type="project" value="TreeGrafter"/>
</dbReference>
<protein>
    <submittedName>
        <fullName evidence="7">Uncharacterized protein</fullName>
    </submittedName>
</protein>
<dbReference type="EMBL" id="CP072753">
    <property type="protein sequence ID" value="QUC15876.1"/>
    <property type="molecule type" value="Genomic_DNA"/>
</dbReference>
<dbReference type="FunFam" id="3.40.630.10:FF:000101">
    <property type="entry name" value="N-acetylated alpha-linked acidic dipeptidase like 1"/>
    <property type="match status" value="1"/>
</dbReference>
<dbReference type="Pfam" id="PF04389">
    <property type="entry name" value="Peptidase_M28"/>
    <property type="match status" value="1"/>
</dbReference>
<keyword evidence="3" id="KW-0472">Membrane</keyword>
<evidence type="ECO:0000313" key="7">
    <source>
        <dbReference type="EMBL" id="QUC15876.1"/>
    </source>
</evidence>
<reference evidence="7" key="1">
    <citation type="submission" date="2020-03" db="EMBL/GenBank/DDBJ databases">
        <title>A mixture of massive structural variations and highly conserved coding sequences in Ustilaginoidea virens genome.</title>
        <authorList>
            <person name="Zhang K."/>
            <person name="Zhao Z."/>
            <person name="Zhang Z."/>
            <person name="Li Y."/>
            <person name="Hsiang T."/>
            <person name="Sun W."/>
        </authorList>
    </citation>
    <scope>NUCLEOTIDE SEQUENCE</scope>
    <source>
        <strain evidence="7">UV-8b</strain>
    </source>
</reference>
<proteinExistence type="inferred from homology"/>
<evidence type="ECO:0000256" key="3">
    <source>
        <dbReference type="SAM" id="Phobius"/>
    </source>
</evidence>
<evidence type="ECO:0000259" key="4">
    <source>
        <dbReference type="Pfam" id="PF02225"/>
    </source>
</evidence>
<dbReference type="OrthoDB" id="5841748at2759"/>
<feature type="transmembrane region" description="Helical" evidence="3">
    <location>
        <begin position="188"/>
        <end position="210"/>
    </location>
</feature>
<evidence type="ECO:0000256" key="2">
    <source>
        <dbReference type="SAM" id="MobiDB-lite"/>
    </source>
</evidence>
<dbReference type="InterPro" id="IPR003137">
    <property type="entry name" value="PA_domain"/>
</dbReference>
<dbReference type="RefSeq" id="XP_042993549.1">
    <property type="nucleotide sequence ID" value="XM_043137615.1"/>
</dbReference>
<dbReference type="AlphaFoldDB" id="A0A8E5ME19"/>
<dbReference type="GeneID" id="66060895"/>